<keyword evidence="3" id="KW-1185">Reference proteome</keyword>
<dbReference type="EMBL" id="JAUOEL010000001">
    <property type="protein sequence ID" value="MDO5972922.1"/>
    <property type="molecule type" value="Genomic_DNA"/>
</dbReference>
<feature type="domain" description="DUF4296" evidence="1">
    <location>
        <begin position="26"/>
        <end position="107"/>
    </location>
</feature>
<dbReference type="InterPro" id="IPR025381">
    <property type="entry name" value="DUF4296"/>
</dbReference>
<comment type="caution">
    <text evidence="2">The sequence shown here is derived from an EMBL/GenBank/DDBJ whole genome shotgun (WGS) entry which is preliminary data.</text>
</comment>
<reference evidence="2" key="1">
    <citation type="submission" date="2023-07" db="EMBL/GenBank/DDBJ databases">
        <title>Two novel species in the genus Flavivirga.</title>
        <authorList>
            <person name="Kwon K."/>
        </authorList>
    </citation>
    <scope>NUCLEOTIDE SEQUENCE</scope>
    <source>
        <strain evidence="2">KACC 14158</strain>
    </source>
</reference>
<name>A0ABT8WIG7_9FLAO</name>
<dbReference type="RefSeq" id="WP_303299979.1">
    <property type="nucleotide sequence ID" value="NZ_BAABDA010000042.1"/>
</dbReference>
<dbReference type="PROSITE" id="PS51257">
    <property type="entry name" value="PROKAR_LIPOPROTEIN"/>
    <property type="match status" value="1"/>
</dbReference>
<accession>A0ABT8WIG7</accession>
<gene>
    <name evidence="2" type="ORF">Q4Q40_01890</name>
</gene>
<evidence type="ECO:0000259" key="1">
    <source>
        <dbReference type="Pfam" id="PF14129"/>
    </source>
</evidence>
<dbReference type="Pfam" id="PF14129">
    <property type="entry name" value="DUF4296"/>
    <property type="match status" value="1"/>
</dbReference>
<proteinExistence type="predicted"/>
<sequence length="230" mass="26421">MKRLAIYLGIIIVASACYDLDKPKKPDNLISKDKMVEILIDAKIVASISSNSVNRKVILDHGVKLNSYVYRKHNIDSLQFALSNAYYSFYIKDYEEIYLKVKDSLDTLLVKFKKEAEIVRIEKEKRRIDSLKLVFKEMDSLGLLKVKDSVGLLKIKDTLVETLIQKVFEEKRIIDSLKVVFKDMDSLGLLKVKDSIELLKTKDTLADTLIQDILEEKGRLIAPISDKDHQ</sequence>
<organism evidence="2 3">
    <name type="scientific">Flavivirga jejuensis</name>
    <dbReference type="NCBI Taxonomy" id="870487"/>
    <lineage>
        <taxon>Bacteria</taxon>
        <taxon>Pseudomonadati</taxon>
        <taxon>Bacteroidota</taxon>
        <taxon>Flavobacteriia</taxon>
        <taxon>Flavobacteriales</taxon>
        <taxon>Flavobacteriaceae</taxon>
        <taxon>Flavivirga</taxon>
    </lineage>
</organism>
<evidence type="ECO:0000313" key="2">
    <source>
        <dbReference type="EMBL" id="MDO5972922.1"/>
    </source>
</evidence>
<protein>
    <submittedName>
        <fullName evidence="2">DUF4296 domain-containing protein</fullName>
    </submittedName>
</protein>
<dbReference type="Proteomes" id="UP001176806">
    <property type="component" value="Unassembled WGS sequence"/>
</dbReference>
<evidence type="ECO:0000313" key="3">
    <source>
        <dbReference type="Proteomes" id="UP001176806"/>
    </source>
</evidence>